<dbReference type="VEuPathDB" id="FungiDB:GGTG_00752"/>
<reference evidence="3" key="5">
    <citation type="submission" date="2018-04" db="UniProtKB">
        <authorList>
            <consortium name="EnsemblFungi"/>
        </authorList>
    </citation>
    <scope>IDENTIFICATION</scope>
    <source>
        <strain evidence="3">R3-111a-1</strain>
    </source>
</reference>
<evidence type="ECO:0000313" key="4">
    <source>
        <dbReference type="Proteomes" id="UP000006039"/>
    </source>
</evidence>
<dbReference type="OrthoDB" id="10450970at2759"/>
<reference evidence="2" key="2">
    <citation type="submission" date="2010-07" db="EMBL/GenBank/DDBJ databases">
        <authorList>
            <consortium name="The Broad Institute Genome Sequencing Platform"/>
            <consortium name="Broad Institute Genome Sequencing Center for Infectious Disease"/>
            <person name="Ma L.-J."/>
            <person name="Dead R."/>
            <person name="Young S."/>
            <person name="Zeng Q."/>
            <person name="Koehrsen M."/>
            <person name="Alvarado L."/>
            <person name="Berlin A."/>
            <person name="Chapman S.B."/>
            <person name="Chen Z."/>
            <person name="Freedman E."/>
            <person name="Gellesch M."/>
            <person name="Goldberg J."/>
            <person name="Griggs A."/>
            <person name="Gujja S."/>
            <person name="Heilman E.R."/>
            <person name="Heiman D."/>
            <person name="Hepburn T."/>
            <person name="Howarth C."/>
            <person name="Jen D."/>
            <person name="Larson L."/>
            <person name="Mehta T."/>
            <person name="Neiman D."/>
            <person name="Pearson M."/>
            <person name="Roberts A."/>
            <person name="Saif S."/>
            <person name="Shea T."/>
            <person name="Shenoy N."/>
            <person name="Sisk P."/>
            <person name="Stolte C."/>
            <person name="Sykes S."/>
            <person name="Walk T."/>
            <person name="White J."/>
            <person name="Yandava C."/>
            <person name="Haas B."/>
            <person name="Nusbaum C."/>
            <person name="Birren B."/>
        </authorList>
    </citation>
    <scope>NUCLEOTIDE SEQUENCE</scope>
    <source>
        <strain evidence="2">R3-111a-1</strain>
    </source>
</reference>
<gene>
    <name evidence="3" type="primary">20341210</name>
    <name evidence="2" type="ORF">GGTG_00752</name>
</gene>
<protein>
    <submittedName>
        <fullName evidence="2 3">Uncharacterized protein</fullName>
    </submittedName>
</protein>
<evidence type="ECO:0000313" key="3">
    <source>
        <dbReference type="EnsemblFungi" id="EJT80758"/>
    </source>
</evidence>
<dbReference type="EnsemblFungi" id="EJT80758">
    <property type="protein sequence ID" value="EJT80758"/>
    <property type="gene ID" value="GGTG_00752"/>
</dbReference>
<dbReference type="RefSeq" id="XP_009216767.1">
    <property type="nucleotide sequence ID" value="XM_009218503.1"/>
</dbReference>
<sequence>MNMSGMHKTASSDAAVRADNSTHTTQAQERGTVPQHGRSRRREDGRAQPWLQHWPPSRGTAVSTAYGFKKGETVHIYGN</sequence>
<dbReference type="AlphaFoldDB" id="J3NHL5"/>
<accession>J3NHL5</accession>
<organism evidence="2">
    <name type="scientific">Gaeumannomyces tritici (strain R3-111a-1)</name>
    <name type="common">Wheat and barley take-all root rot fungus</name>
    <name type="synonym">Gaeumannomyces graminis var. tritici</name>
    <dbReference type="NCBI Taxonomy" id="644352"/>
    <lineage>
        <taxon>Eukaryota</taxon>
        <taxon>Fungi</taxon>
        <taxon>Dikarya</taxon>
        <taxon>Ascomycota</taxon>
        <taxon>Pezizomycotina</taxon>
        <taxon>Sordariomycetes</taxon>
        <taxon>Sordariomycetidae</taxon>
        <taxon>Magnaporthales</taxon>
        <taxon>Magnaporthaceae</taxon>
        <taxon>Gaeumannomyces</taxon>
    </lineage>
</organism>
<dbReference type="GeneID" id="20341210"/>
<proteinExistence type="predicted"/>
<dbReference type="Proteomes" id="UP000006039">
    <property type="component" value="Unassembled WGS sequence"/>
</dbReference>
<evidence type="ECO:0000313" key="2">
    <source>
        <dbReference type="EMBL" id="EJT80758.1"/>
    </source>
</evidence>
<reference evidence="2" key="3">
    <citation type="submission" date="2010-09" db="EMBL/GenBank/DDBJ databases">
        <title>Annotation of Gaeumannomyces graminis var. tritici R3-111a-1.</title>
        <authorList>
            <consortium name="The Broad Institute Genome Sequencing Platform"/>
            <person name="Ma L.-J."/>
            <person name="Dead R."/>
            <person name="Young S.K."/>
            <person name="Zeng Q."/>
            <person name="Gargeya S."/>
            <person name="Fitzgerald M."/>
            <person name="Haas B."/>
            <person name="Abouelleil A."/>
            <person name="Alvarado L."/>
            <person name="Arachchi H.M."/>
            <person name="Berlin A."/>
            <person name="Brown A."/>
            <person name="Chapman S.B."/>
            <person name="Chen Z."/>
            <person name="Dunbar C."/>
            <person name="Freedman E."/>
            <person name="Gearin G."/>
            <person name="Gellesch M."/>
            <person name="Goldberg J."/>
            <person name="Griggs A."/>
            <person name="Gujja S."/>
            <person name="Heiman D."/>
            <person name="Howarth C."/>
            <person name="Larson L."/>
            <person name="Lui A."/>
            <person name="MacDonald P.J.P."/>
            <person name="Mehta T."/>
            <person name="Montmayeur A."/>
            <person name="Murphy C."/>
            <person name="Neiman D."/>
            <person name="Pearson M."/>
            <person name="Priest M."/>
            <person name="Roberts A."/>
            <person name="Saif S."/>
            <person name="Shea T."/>
            <person name="Shenoy N."/>
            <person name="Sisk P."/>
            <person name="Stolte C."/>
            <person name="Sykes S."/>
            <person name="Yandava C."/>
            <person name="Wortman J."/>
            <person name="Nusbaum C."/>
            <person name="Birren B."/>
        </authorList>
    </citation>
    <scope>NUCLEOTIDE SEQUENCE</scope>
    <source>
        <strain evidence="2">R3-111a-1</strain>
    </source>
</reference>
<feature type="compositionally biased region" description="Polar residues" evidence="1">
    <location>
        <begin position="19"/>
        <end position="29"/>
    </location>
</feature>
<dbReference type="EMBL" id="GL385395">
    <property type="protein sequence ID" value="EJT80758.1"/>
    <property type="molecule type" value="Genomic_DNA"/>
</dbReference>
<keyword evidence="4" id="KW-1185">Reference proteome</keyword>
<reference evidence="4" key="1">
    <citation type="submission" date="2010-07" db="EMBL/GenBank/DDBJ databases">
        <title>The genome sequence of Gaeumannomyces graminis var. tritici strain R3-111a-1.</title>
        <authorList>
            <consortium name="The Broad Institute Genome Sequencing Platform"/>
            <person name="Ma L.-J."/>
            <person name="Dead R."/>
            <person name="Young S."/>
            <person name="Zeng Q."/>
            <person name="Koehrsen M."/>
            <person name="Alvarado L."/>
            <person name="Berlin A."/>
            <person name="Chapman S.B."/>
            <person name="Chen Z."/>
            <person name="Freedman E."/>
            <person name="Gellesch M."/>
            <person name="Goldberg J."/>
            <person name="Griggs A."/>
            <person name="Gujja S."/>
            <person name="Heilman E.R."/>
            <person name="Heiman D."/>
            <person name="Hepburn T."/>
            <person name="Howarth C."/>
            <person name="Jen D."/>
            <person name="Larson L."/>
            <person name="Mehta T."/>
            <person name="Neiman D."/>
            <person name="Pearson M."/>
            <person name="Roberts A."/>
            <person name="Saif S."/>
            <person name="Shea T."/>
            <person name="Shenoy N."/>
            <person name="Sisk P."/>
            <person name="Stolte C."/>
            <person name="Sykes S."/>
            <person name="Walk T."/>
            <person name="White J."/>
            <person name="Yandava C."/>
            <person name="Haas B."/>
            <person name="Nusbaum C."/>
            <person name="Birren B."/>
        </authorList>
    </citation>
    <scope>NUCLEOTIDE SEQUENCE [LARGE SCALE GENOMIC DNA]</scope>
    <source>
        <strain evidence="4">R3-111a-1</strain>
    </source>
</reference>
<name>J3NHL5_GAET3</name>
<dbReference type="HOGENOM" id="CLU_2606164_0_0_1"/>
<reference evidence="3" key="4">
    <citation type="journal article" date="2015" name="G3 (Bethesda)">
        <title>Genome sequences of three phytopathogenic species of the Magnaporthaceae family of fungi.</title>
        <authorList>
            <person name="Okagaki L.H."/>
            <person name="Nunes C.C."/>
            <person name="Sailsbery J."/>
            <person name="Clay B."/>
            <person name="Brown D."/>
            <person name="John T."/>
            <person name="Oh Y."/>
            <person name="Young N."/>
            <person name="Fitzgerald M."/>
            <person name="Haas B.J."/>
            <person name="Zeng Q."/>
            <person name="Young S."/>
            <person name="Adiconis X."/>
            <person name="Fan L."/>
            <person name="Levin J.Z."/>
            <person name="Mitchell T.K."/>
            <person name="Okubara P.A."/>
            <person name="Farman M.L."/>
            <person name="Kohn L.M."/>
            <person name="Birren B."/>
            <person name="Ma L.-J."/>
            <person name="Dean R.A."/>
        </authorList>
    </citation>
    <scope>NUCLEOTIDE SEQUENCE</scope>
    <source>
        <strain evidence="3">R3-111a-1</strain>
    </source>
</reference>
<feature type="region of interest" description="Disordered" evidence="1">
    <location>
        <begin position="1"/>
        <end position="62"/>
    </location>
</feature>
<evidence type="ECO:0000256" key="1">
    <source>
        <dbReference type="SAM" id="MobiDB-lite"/>
    </source>
</evidence>